<dbReference type="PANTHER" id="PTHR30437">
    <property type="entry name" value="TRANSCRIPTION ELONGATION FACTOR GREA"/>
    <property type="match status" value="1"/>
</dbReference>
<dbReference type="RefSeq" id="WP_211856034.1">
    <property type="nucleotide sequence ID" value="NZ_JAAGBB010000052.1"/>
</dbReference>
<gene>
    <name evidence="3" type="primary">rnk</name>
    <name evidence="3" type="ORF">GXW71_28135</name>
</gene>
<reference evidence="4" key="1">
    <citation type="journal article" date="2021" name="Syst. Appl. Microbiol.">
        <title>Roseomonas hellenica sp. nov., isolated from roots of wild-growing Alkanna tinctoria.</title>
        <authorList>
            <person name="Rat A."/>
            <person name="Naranjo H.D."/>
            <person name="Lebbe L."/>
            <person name="Cnockaert M."/>
            <person name="Krigas N."/>
            <person name="Grigoriadou K."/>
            <person name="Maloupa E."/>
            <person name="Willems A."/>
        </authorList>
    </citation>
    <scope>NUCLEOTIDE SEQUENCE [LARGE SCALE GENOMIC DNA]</scope>
    <source>
        <strain evidence="4">LMG 31523</strain>
    </source>
</reference>
<dbReference type="InterPro" id="IPR001437">
    <property type="entry name" value="Tscrpt_elong_fac_GreA/B_C"/>
</dbReference>
<keyword evidence="3" id="KW-0418">Kinase</keyword>
<dbReference type="InterPro" id="IPR023459">
    <property type="entry name" value="Tscrpt_elong_fac_GreA/B_fam"/>
</dbReference>
<keyword evidence="4" id="KW-1185">Reference proteome</keyword>
<dbReference type="SUPFAM" id="SSF54534">
    <property type="entry name" value="FKBP-like"/>
    <property type="match status" value="1"/>
</dbReference>
<keyword evidence="3" id="KW-0808">Transferase</keyword>
<evidence type="ECO:0000259" key="2">
    <source>
        <dbReference type="Pfam" id="PF14760"/>
    </source>
</evidence>
<accession>A0ABS5F6Q1</accession>
<name>A0ABS5F6Q1_9PROT</name>
<evidence type="ECO:0000313" key="3">
    <source>
        <dbReference type="EMBL" id="MBR0668256.1"/>
    </source>
</evidence>
<evidence type="ECO:0000259" key="1">
    <source>
        <dbReference type="Pfam" id="PF01272"/>
    </source>
</evidence>
<dbReference type="NCBIfam" id="NF004396">
    <property type="entry name" value="PRK05753.1"/>
    <property type="match status" value="1"/>
</dbReference>
<dbReference type="Pfam" id="PF14760">
    <property type="entry name" value="Rnk_N"/>
    <property type="match status" value="1"/>
</dbReference>
<dbReference type="Pfam" id="PF01272">
    <property type="entry name" value="GreA_GreB"/>
    <property type="match status" value="1"/>
</dbReference>
<evidence type="ECO:0000313" key="4">
    <source>
        <dbReference type="Proteomes" id="UP001196870"/>
    </source>
</evidence>
<sequence>MISPPPPDRPAIHLIDTEADRLYGLAEGMMQRQPALAAMLLAEINRAEIHIAGTLPAGVVSMLSTVEFVDEGSGTSRTVQLVFPSDADIAAGRISVLTPVGAGLIGLAEGQSILWPDREGRERRLRIVKVGAAPGLPA</sequence>
<dbReference type="EMBL" id="JAAGBB010000052">
    <property type="protein sequence ID" value="MBR0668256.1"/>
    <property type="molecule type" value="Genomic_DNA"/>
</dbReference>
<feature type="domain" description="Regulator of nucleoside diphosphate kinase N-terminal" evidence="2">
    <location>
        <begin position="10"/>
        <end position="49"/>
    </location>
</feature>
<protein>
    <submittedName>
        <fullName evidence="3">Nucleoside diphosphate kinase regulator</fullName>
    </submittedName>
</protein>
<dbReference type="InterPro" id="IPR036953">
    <property type="entry name" value="GreA/GreB_C_sf"/>
</dbReference>
<feature type="domain" description="Transcription elongation factor GreA/GreB C-terminal" evidence="1">
    <location>
        <begin position="56"/>
        <end position="130"/>
    </location>
</feature>
<dbReference type="GO" id="GO:0016301">
    <property type="term" value="F:kinase activity"/>
    <property type="evidence" value="ECO:0007669"/>
    <property type="project" value="UniProtKB-KW"/>
</dbReference>
<dbReference type="Gene3D" id="3.10.50.30">
    <property type="entry name" value="Transcription elongation factor, GreA/GreB, C-terminal domain"/>
    <property type="match status" value="1"/>
</dbReference>
<dbReference type="PANTHER" id="PTHR30437:SF5">
    <property type="entry name" value="REGULATOR OF NUCLEOSIDE DIPHOSPHATE KINASE"/>
    <property type="match status" value="1"/>
</dbReference>
<proteinExistence type="predicted"/>
<dbReference type="Proteomes" id="UP001196870">
    <property type="component" value="Unassembled WGS sequence"/>
</dbReference>
<dbReference type="InterPro" id="IPR029462">
    <property type="entry name" value="Rnk_N"/>
</dbReference>
<comment type="caution">
    <text evidence="3">The sequence shown here is derived from an EMBL/GenBank/DDBJ whole genome shotgun (WGS) entry which is preliminary data.</text>
</comment>
<organism evidence="3 4">
    <name type="scientific">Plastoroseomonas hellenica</name>
    <dbReference type="NCBI Taxonomy" id="2687306"/>
    <lineage>
        <taxon>Bacteria</taxon>
        <taxon>Pseudomonadati</taxon>
        <taxon>Pseudomonadota</taxon>
        <taxon>Alphaproteobacteria</taxon>
        <taxon>Acetobacterales</taxon>
        <taxon>Acetobacteraceae</taxon>
        <taxon>Plastoroseomonas</taxon>
    </lineage>
</organism>